<evidence type="ECO:0000313" key="4">
    <source>
        <dbReference type="Proteomes" id="UP000198519"/>
    </source>
</evidence>
<proteinExistence type="predicted"/>
<keyword evidence="1" id="KW-0812">Transmembrane</keyword>
<feature type="domain" description="TadE-like" evidence="2">
    <location>
        <begin position="17"/>
        <end position="58"/>
    </location>
</feature>
<dbReference type="InterPro" id="IPR012495">
    <property type="entry name" value="TadE-like_dom"/>
</dbReference>
<keyword evidence="4" id="KW-1185">Reference proteome</keyword>
<gene>
    <name evidence="3" type="ORF">SAMN04487963_0911</name>
</gene>
<dbReference type="STRING" id="488535.SAMN04487963_0911"/>
<keyword evidence="1" id="KW-1133">Transmembrane helix</keyword>
<evidence type="ECO:0000259" key="2">
    <source>
        <dbReference type="Pfam" id="PF07811"/>
    </source>
</evidence>
<keyword evidence="1" id="KW-0472">Membrane</keyword>
<accession>A0A1I4M8F7</accession>
<dbReference type="AlphaFoldDB" id="A0A1I4M8F7"/>
<sequence length="159" mass="16698">MMTGWKVAVSQQNRQRGAVALEFLMLFPLVVAMLYAAATYGVLFFSKYRMQDAVDQAVTSAMTIDRRAYSSADLGNAVVTLSSATLATMIDGLPEGVAAGVDSSTTQCGMVASGGVDLLQCRITVNSGEHPIVPTLSFGFLGAFPPLPDTLSVQSVIAI</sequence>
<evidence type="ECO:0000256" key="1">
    <source>
        <dbReference type="SAM" id="Phobius"/>
    </source>
</evidence>
<feature type="transmembrane region" description="Helical" evidence="1">
    <location>
        <begin position="23"/>
        <end position="45"/>
    </location>
</feature>
<dbReference type="Pfam" id="PF07811">
    <property type="entry name" value="TadE"/>
    <property type="match status" value="1"/>
</dbReference>
<protein>
    <submittedName>
        <fullName evidence="3">TadE-like protein</fullName>
    </submittedName>
</protein>
<dbReference type="OrthoDB" id="6077738at2"/>
<dbReference type="EMBL" id="FOUE01000001">
    <property type="protein sequence ID" value="SFL99440.1"/>
    <property type="molecule type" value="Genomic_DNA"/>
</dbReference>
<dbReference type="Proteomes" id="UP000198519">
    <property type="component" value="Unassembled WGS sequence"/>
</dbReference>
<reference evidence="4" key="1">
    <citation type="submission" date="2016-10" db="EMBL/GenBank/DDBJ databases">
        <authorList>
            <person name="Varghese N."/>
            <person name="Submissions S."/>
        </authorList>
    </citation>
    <scope>NUCLEOTIDE SEQUENCE [LARGE SCALE GENOMIC DNA]</scope>
    <source>
        <strain evidence="4">CGMCC 1.7061</strain>
    </source>
</reference>
<evidence type="ECO:0000313" key="3">
    <source>
        <dbReference type="EMBL" id="SFL99440.1"/>
    </source>
</evidence>
<name>A0A1I4M8F7_9GAMM</name>
<organism evidence="3 4">
    <name type="scientific">Marinobacter zhejiangensis</name>
    <dbReference type="NCBI Taxonomy" id="488535"/>
    <lineage>
        <taxon>Bacteria</taxon>
        <taxon>Pseudomonadati</taxon>
        <taxon>Pseudomonadota</taxon>
        <taxon>Gammaproteobacteria</taxon>
        <taxon>Pseudomonadales</taxon>
        <taxon>Marinobacteraceae</taxon>
        <taxon>Marinobacter</taxon>
    </lineage>
</organism>